<comment type="caution">
    <text evidence="2">The sequence shown here is derived from an EMBL/GenBank/DDBJ whole genome shotgun (WGS) entry which is preliminary data.</text>
</comment>
<dbReference type="SUPFAM" id="SSF52540">
    <property type="entry name" value="P-loop containing nucleoside triphosphate hydrolases"/>
    <property type="match status" value="1"/>
</dbReference>
<feature type="domain" description="pPIWI-RE three-gene island" evidence="1">
    <location>
        <begin position="27"/>
        <end position="186"/>
    </location>
</feature>
<accession>A0ABS5DRF2</accession>
<evidence type="ECO:0000313" key="2">
    <source>
        <dbReference type="EMBL" id="MBQ0928627.1"/>
    </source>
</evidence>
<name>A0ABS5DRF2_9PSEU</name>
<gene>
    <name evidence="2" type="ORF">KBO27_32180</name>
</gene>
<proteinExistence type="predicted"/>
<organism evidence="2 3">
    <name type="scientific">Saccharopolyspora endophytica</name>
    <dbReference type="NCBI Taxonomy" id="543886"/>
    <lineage>
        <taxon>Bacteria</taxon>
        <taxon>Bacillati</taxon>
        <taxon>Actinomycetota</taxon>
        <taxon>Actinomycetes</taxon>
        <taxon>Pseudonocardiales</taxon>
        <taxon>Pseudonocardiaceae</taxon>
        <taxon>Saccharopolyspora</taxon>
    </lineage>
</organism>
<dbReference type="InterPro" id="IPR027417">
    <property type="entry name" value="P-loop_NTPase"/>
</dbReference>
<dbReference type="Pfam" id="PF18155">
    <property type="entry name" value="pPIWI_RE_Z"/>
    <property type="match status" value="1"/>
</dbReference>
<dbReference type="RefSeq" id="WP_210973634.1">
    <property type="nucleotide sequence ID" value="NZ_JAGPXE010000022.1"/>
</dbReference>
<dbReference type="EMBL" id="JAGPXE010000022">
    <property type="protein sequence ID" value="MBQ0928627.1"/>
    <property type="molecule type" value="Genomic_DNA"/>
</dbReference>
<reference evidence="2 3" key="1">
    <citation type="submission" date="2021-04" db="EMBL/GenBank/DDBJ databases">
        <title>Whole-genome sequencing of Saccharopolyspora endophytica KCTC 19397.</title>
        <authorList>
            <person name="Ay H."/>
            <person name="Saygin H."/>
            <person name="Sahin N."/>
        </authorList>
    </citation>
    <scope>NUCLEOTIDE SEQUENCE [LARGE SCALE GENOMIC DNA]</scope>
    <source>
        <strain evidence="2 3">KCTC 19397</strain>
    </source>
</reference>
<protein>
    <recommendedName>
        <fullName evidence="1">pPIWI-RE three-gene island domain-containing protein</fullName>
    </recommendedName>
</protein>
<dbReference type="Proteomes" id="UP000674084">
    <property type="component" value="Unassembled WGS sequence"/>
</dbReference>
<evidence type="ECO:0000313" key="3">
    <source>
        <dbReference type="Proteomes" id="UP000674084"/>
    </source>
</evidence>
<sequence>MRERSNWPDNLIGQLSPVWPGHLTDFSPGDMLDVELGLYLLSSVMPENTAQDAWTLFGGYPYSEVFGKQTDEASLRVMRGRHYLWDMRRRRAWTRALESYLQVPEELRAYRLAGIEDAPESREPSRASQRFDTFEHRLTSPPAFSRQPLPAAQAGEYEFYVRDRRYSVTFPADLLDQIPAPTGHDLEAPPVGGGEPVEVTWGDLETAAAEMDRIERQVSGRPNEWARRLDRVQLLVRDEVAGEFIEPGSGLLRIERLLNMVGMVGAGKSTLRDILAFWAATVTGRRITIVVGDVAETLAIVDQFTRLGIDAAPVIGHSTRERNLERLHRRMASAGAETMLGHDHPSFDYLSSACPLDALRGVEAPRPLRIGEAPCTSLYPVQSPTDNTDDLLDLTTVTATSDSSATGRRQRHGCPLWSACPRHHAARQLLDAQIWVATPASLVHSGMPQALQSERIRHLEAACRLSDLVIVDEADRVQMQLDRAFAPATTLAGQSPNSWLDEVAGHKVEELARRGRLQLSAADVDDWTGAVDTVSAATNRLYSLLIGTPPLRQWITTDYFNAWTLQEWLIWSWFPDLTQPLDQATPQNNVAKTTSAERGRRQKQMHRLQTVLDQFRDNPLEEKTPSGTSDDVTPRANTLVHLTLQLLHAERGSFIRERLRAVLLDLVEHDDTIKDDLETHASRFELTLVLAALHHRLDRMTILWPRVEAALNLEATSNVLSRRPPKDYEPVIPESPMGNVLGFQFQLGDRTATGEQSGELRFFRCSGVGRELLLSLPDFPAVDNRPGPHVLLMSATSWAGTSTRYHVHAPVDAVLRPHHREVAAILETTMRPEFLYWPGTTTPLRLSGSRGDEREKVLEQMLNQLAIPDRSLGDAPSMLDAELADIDDPDRRRILLLVGSYAEAKHAARHLDAVPEWSGRVTQLVSDDADLDNSWMVLRRGELTKFPDTGSEILVAPLLAVERGHNIVLPGGKAAIGSVYFLARPHPRPDDIALAIHAINDWAVRQIRDPHGRFHTDARLAGTPNAAAEAFRKRARLAWNRFLTRRMAWSSLTPEEKISFTWDQLVVMWQVIGRLVRGGVPARVIFVDAAFAPRQAGFQATDTPETSLLASMRAVLDPYFSDGGTTTPLDRSLANALYEPLYEALKDLD</sequence>
<evidence type="ECO:0000259" key="1">
    <source>
        <dbReference type="Pfam" id="PF18155"/>
    </source>
</evidence>
<keyword evidence="3" id="KW-1185">Reference proteome</keyword>
<dbReference type="InterPro" id="IPR055254">
    <property type="entry name" value="pPIWI_RE_Z"/>
</dbReference>